<dbReference type="PANTHER" id="PTHR30504">
    <property type="entry name" value="GLUCANS BIOSYNTHESIS PROTEIN"/>
    <property type="match status" value="1"/>
</dbReference>
<sequence>MTRRRPAPPRPTTPGGEFDRRAVLTLAGTGLILAGAARAQDPPVPTLADGERFDPAQVVEIARALARKPFAAPPTDLPAPFGDLTYEQYVAIRPKPELLVWRDQGRGFVVEPLHRGFLFRNPVALHTVEDGVVRRIAYDRAQFTFGKTTPPEEGRDLGFSGFRLYASFGGGAPADCAIFQGASFFRALAAGQSYGVTARALTLRPAEAKGEEFPLFRAFWLERPAPGSGQIVMHALVDSDSATAALHMTLRPGDATLVDIEATLCPRTPLEHVGIGGMTGAYLFGSADRRGVDDARAAAHEIDGLQIRNGWGEAIWRPVQNPETLQISAFLDQDPKGFGLVQRERGYAGFQDDVQRWEKRPSLWIEPFSTWGPGREQRPWGAGAVQLIEIPSESEVNENILAYWRPKEPITQETAFSYRQFWCWTVPGAPPLALCSSTRIGKGSAGKRRLFLVDFTGEAPFQPGIAPEALRIAVSASPGAIVQPKPDAKPDAPQPRRDPQFKPVLYLYPERKTVRAVFELDPGGETACELRLTIKNGDQPVSETWLYRWTL</sequence>
<feature type="region of interest" description="Disordered" evidence="5">
    <location>
        <begin position="481"/>
        <end position="500"/>
    </location>
</feature>
<dbReference type="RefSeq" id="WP_238234319.1">
    <property type="nucleotide sequence ID" value="NZ_BPQQ01000016.1"/>
</dbReference>
<dbReference type="SUPFAM" id="SSF74650">
    <property type="entry name" value="Galactose mutarotase-like"/>
    <property type="match status" value="1"/>
</dbReference>
<evidence type="ECO:0000256" key="2">
    <source>
        <dbReference type="ARBA" id="ARBA00005001"/>
    </source>
</evidence>
<dbReference type="Proteomes" id="UP001055153">
    <property type="component" value="Unassembled WGS sequence"/>
</dbReference>
<evidence type="ECO:0000313" key="8">
    <source>
        <dbReference type="Proteomes" id="UP001055153"/>
    </source>
</evidence>
<dbReference type="Gene3D" id="2.70.98.10">
    <property type="match status" value="1"/>
</dbReference>
<evidence type="ECO:0000256" key="5">
    <source>
        <dbReference type="SAM" id="MobiDB-lite"/>
    </source>
</evidence>
<accession>A0ABQ4SC99</accession>
<evidence type="ECO:0000256" key="1">
    <source>
        <dbReference type="ARBA" id="ARBA00004418"/>
    </source>
</evidence>
<dbReference type="InterPro" id="IPR007444">
    <property type="entry name" value="Glucan_biosyn_MdoG_C"/>
</dbReference>
<comment type="similarity">
    <text evidence="3">Belongs to the OpgD/OpgG family.</text>
</comment>
<comment type="caution">
    <text evidence="7">The sequence shown here is derived from an EMBL/GenBank/DDBJ whole genome shotgun (WGS) entry which is preliminary data.</text>
</comment>
<protein>
    <submittedName>
        <fullName evidence="7">Glucans biosynthesis protein G</fullName>
    </submittedName>
</protein>
<name>A0ABQ4SC99_9HYPH</name>
<dbReference type="InterPro" id="IPR014756">
    <property type="entry name" value="Ig_E-set"/>
</dbReference>
<keyword evidence="8" id="KW-1185">Reference proteome</keyword>
<evidence type="ECO:0000259" key="6">
    <source>
        <dbReference type="Pfam" id="PF04349"/>
    </source>
</evidence>
<dbReference type="Gene3D" id="2.60.40.10">
    <property type="entry name" value="Immunoglobulins"/>
    <property type="match status" value="1"/>
</dbReference>
<gene>
    <name evidence="7" type="primary">mdoG_1</name>
    <name evidence="7" type="ORF">GMJLKIPL_1349</name>
</gene>
<evidence type="ECO:0000256" key="4">
    <source>
        <dbReference type="ARBA" id="ARBA00022764"/>
    </source>
</evidence>
<reference evidence="7" key="2">
    <citation type="submission" date="2021-08" db="EMBL/GenBank/DDBJ databases">
        <authorList>
            <person name="Tani A."/>
            <person name="Ola A."/>
            <person name="Ogura Y."/>
            <person name="Katsura K."/>
            <person name="Hayashi T."/>
        </authorList>
    </citation>
    <scope>NUCLEOTIDE SEQUENCE</scope>
    <source>
        <strain evidence="7">DSM 17168</strain>
    </source>
</reference>
<comment type="subcellular location">
    <subcellularLocation>
        <location evidence="1">Periplasm</location>
    </subcellularLocation>
</comment>
<proteinExistence type="inferred from homology"/>
<dbReference type="InterPro" id="IPR011013">
    <property type="entry name" value="Gal_mutarotase_sf_dom"/>
</dbReference>
<dbReference type="SUPFAM" id="SSF81296">
    <property type="entry name" value="E set domains"/>
    <property type="match status" value="1"/>
</dbReference>
<feature type="compositionally biased region" description="Basic and acidic residues" evidence="5">
    <location>
        <begin position="486"/>
        <end position="500"/>
    </location>
</feature>
<dbReference type="InterPro" id="IPR013783">
    <property type="entry name" value="Ig-like_fold"/>
</dbReference>
<evidence type="ECO:0000256" key="3">
    <source>
        <dbReference type="ARBA" id="ARBA00009284"/>
    </source>
</evidence>
<feature type="domain" description="Glucan biosynthesis periplasmic MdoG C-terminal" evidence="6">
    <location>
        <begin position="53"/>
        <end position="549"/>
    </location>
</feature>
<reference evidence="7" key="1">
    <citation type="journal article" date="2021" name="Front. Microbiol.">
        <title>Comprehensive Comparative Genomics and Phenotyping of Methylobacterium Species.</title>
        <authorList>
            <person name="Alessa O."/>
            <person name="Ogura Y."/>
            <person name="Fujitani Y."/>
            <person name="Takami H."/>
            <person name="Hayashi T."/>
            <person name="Sahin N."/>
            <person name="Tani A."/>
        </authorList>
    </citation>
    <scope>NUCLEOTIDE SEQUENCE</scope>
    <source>
        <strain evidence="7">DSM 17168</strain>
    </source>
</reference>
<keyword evidence="4" id="KW-0574">Periplasm</keyword>
<dbReference type="EMBL" id="BPQQ01000016">
    <property type="protein sequence ID" value="GJD99432.1"/>
    <property type="molecule type" value="Genomic_DNA"/>
</dbReference>
<dbReference type="InterPro" id="IPR014438">
    <property type="entry name" value="Glucan_biosyn_MdoG/MdoD"/>
</dbReference>
<evidence type="ECO:0000313" key="7">
    <source>
        <dbReference type="EMBL" id="GJD99432.1"/>
    </source>
</evidence>
<comment type="pathway">
    <text evidence="2">Glycan metabolism; osmoregulated periplasmic glucan (OPG) biosynthesis.</text>
</comment>
<dbReference type="InterPro" id="IPR014718">
    <property type="entry name" value="GH-type_carb-bd"/>
</dbReference>
<dbReference type="PIRSF" id="PIRSF006281">
    <property type="entry name" value="MdoG"/>
    <property type="match status" value="1"/>
</dbReference>
<organism evidence="7 8">
    <name type="scientific">Methylobacterium isbiliense</name>
    <dbReference type="NCBI Taxonomy" id="315478"/>
    <lineage>
        <taxon>Bacteria</taxon>
        <taxon>Pseudomonadati</taxon>
        <taxon>Pseudomonadota</taxon>
        <taxon>Alphaproteobacteria</taxon>
        <taxon>Hyphomicrobiales</taxon>
        <taxon>Methylobacteriaceae</taxon>
        <taxon>Methylobacterium</taxon>
    </lineage>
</organism>
<dbReference type="Pfam" id="PF04349">
    <property type="entry name" value="MdoG"/>
    <property type="match status" value="1"/>
</dbReference>
<dbReference type="PANTHER" id="PTHR30504:SF2">
    <property type="entry name" value="GLUCANS BIOSYNTHESIS PROTEIN G"/>
    <property type="match status" value="1"/>
</dbReference>